<keyword evidence="2" id="KW-1185">Reference proteome</keyword>
<comment type="caution">
    <text evidence="1">The sequence shown here is derived from an EMBL/GenBank/DDBJ whole genome shotgun (WGS) entry which is preliminary data.</text>
</comment>
<evidence type="ECO:0000313" key="2">
    <source>
        <dbReference type="Proteomes" id="UP001217089"/>
    </source>
</evidence>
<evidence type="ECO:0000313" key="1">
    <source>
        <dbReference type="EMBL" id="KAJ8306463.1"/>
    </source>
</evidence>
<gene>
    <name evidence="1" type="ORF">KUTeg_017008</name>
</gene>
<reference evidence="1 2" key="1">
    <citation type="submission" date="2022-12" db="EMBL/GenBank/DDBJ databases">
        <title>Chromosome-level genome of Tegillarca granosa.</title>
        <authorList>
            <person name="Kim J."/>
        </authorList>
    </citation>
    <scope>NUCLEOTIDE SEQUENCE [LARGE SCALE GENOMIC DNA]</scope>
    <source>
        <strain evidence="1">Teg-2019</strain>
        <tissue evidence="1">Adductor muscle</tissue>
    </source>
</reference>
<protein>
    <submittedName>
        <fullName evidence="1">Uncharacterized protein</fullName>
    </submittedName>
</protein>
<name>A0ABQ9ET44_TEGGR</name>
<dbReference type="Proteomes" id="UP001217089">
    <property type="component" value="Unassembled WGS sequence"/>
</dbReference>
<dbReference type="EMBL" id="JARBDR010000813">
    <property type="protein sequence ID" value="KAJ8306463.1"/>
    <property type="molecule type" value="Genomic_DNA"/>
</dbReference>
<sequence>MTNVHGQYYNFKSKFSSYTRYNFMGGLFLKNWIPPSQHENLKHFLLEYYKKQYQGKNVTIDVSSSTKQFFSPDGSFIWHLPFQLKVNGQITYPSNLNTSEFESLINITKPNGGNYKLEEPKNLIDSRYYFSFKVSHKVSPSVYPMFKNAIMATWLKKFPEWKNRTINISIGNQEEVVVNGMNRIKEKVKIFCYCRKTAWKLYYSLTVDGKKFFWSDVTDLNLSVLGQETKFKGPNGVGYSIVEYNSSTNVFSSKKMFSIYLNTYTATSDINKIRQKLKHLWQLKLKECRDLNLLVRCLKAVWKWDYALEINKTRQYREAVPILNINLIKTAIENLTSISGYKFVVLTSSSSYKQYSMHFPVYVSTKVSKNYFMEFKKQLVSAWNSSDTGWLNIKL</sequence>
<organism evidence="1 2">
    <name type="scientific">Tegillarca granosa</name>
    <name type="common">Malaysian cockle</name>
    <name type="synonym">Anadara granosa</name>
    <dbReference type="NCBI Taxonomy" id="220873"/>
    <lineage>
        <taxon>Eukaryota</taxon>
        <taxon>Metazoa</taxon>
        <taxon>Spiralia</taxon>
        <taxon>Lophotrochozoa</taxon>
        <taxon>Mollusca</taxon>
        <taxon>Bivalvia</taxon>
        <taxon>Autobranchia</taxon>
        <taxon>Pteriomorphia</taxon>
        <taxon>Arcoida</taxon>
        <taxon>Arcoidea</taxon>
        <taxon>Arcidae</taxon>
        <taxon>Tegillarca</taxon>
    </lineage>
</organism>
<accession>A0ABQ9ET44</accession>
<proteinExistence type="predicted"/>